<evidence type="ECO:0000256" key="1">
    <source>
        <dbReference type="ARBA" id="ARBA00004370"/>
    </source>
</evidence>
<gene>
    <name evidence="6" type="ORF">AFM12_00965</name>
</gene>
<keyword evidence="3" id="KW-1133">Transmembrane helix</keyword>
<evidence type="ECO:0000256" key="3">
    <source>
        <dbReference type="ARBA" id="ARBA00022989"/>
    </source>
</evidence>
<dbReference type="Gene3D" id="3.40.50.2300">
    <property type="match status" value="2"/>
</dbReference>
<dbReference type="RefSeq" id="WP_055143265.1">
    <property type="nucleotide sequence ID" value="NZ_JXSZ01000005.1"/>
</dbReference>
<feature type="domain" description="Receptor ligand binding region" evidence="5">
    <location>
        <begin position="248"/>
        <end position="500"/>
    </location>
</feature>
<dbReference type="Proteomes" id="UP000050454">
    <property type="component" value="Unassembled WGS sequence"/>
</dbReference>
<dbReference type="InterPro" id="IPR051010">
    <property type="entry name" value="BCAA_transport"/>
</dbReference>
<dbReference type="SUPFAM" id="SSF53822">
    <property type="entry name" value="Periplasmic binding protein-like I"/>
    <property type="match status" value="1"/>
</dbReference>
<comment type="caution">
    <text evidence="6">The sequence shown here is derived from an EMBL/GenBank/DDBJ whole genome shotgun (WGS) entry which is preliminary data.</text>
</comment>
<name>A0A0P7BW91_9BACT</name>
<dbReference type="SUPFAM" id="SSF48452">
    <property type="entry name" value="TPR-like"/>
    <property type="match status" value="1"/>
</dbReference>
<evidence type="ECO:0000259" key="5">
    <source>
        <dbReference type="Pfam" id="PF01094"/>
    </source>
</evidence>
<keyword evidence="7" id="KW-1185">Reference proteome</keyword>
<comment type="subcellular location">
    <subcellularLocation>
        <location evidence="1">Membrane</location>
    </subcellularLocation>
</comment>
<dbReference type="GO" id="GO:0016020">
    <property type="term" value="C:membrane"/>
    <property type="evidence" value="ECO:0007669"/>
    <property type="project" value="UniProtKB-SubCell"/>
</dbReference>
<keyword evidence="2" id="KW-0812">Transmembrane</keyword>
<organism evidence="6 7">
    <name type="scientific">Jiulongibacter sediminis</name>
    <dbReference type="NCBI Taxonomy" id="1605367"/>
    <lineage>
        <taxon>Bacteria</taxon>
        <taxon>Pseudomonadati</taxon>
        <taxon>Bacteroidota</taxon>
        <taxon>Cytophagia</taxon>
        <taxon>Cytophagales</taxon>
        <taxon>Leadbetterellaceae</taxon>
        <taxon>Jiulongibacter</taxon>
    </lineage>
</organism>
<dbReference type="Pfam" id="PF01094">
    <property type="entry name" value="ANF_receptor"/>
    <property type="match status" value="1"/>
</dbReference>
<accession>A0A0P7BW91</accession>
<proteinExistence type="predicted"/>
<dbReference type="EMBL" id="LGTQ01000005">
    <property type="protein sequence ID" value="KPM49233.1"/>
    <property type="molecule type" value="Genomic_DNA"/>
</dbReference>
<dbReference type="OrthoDB" id="1490998at2"/>
<dbReference type="InterPro" id="IPR001828">
    <property type="entry name" value="ANF_lig-bd_rcpt"/>
</dbReference>
<protein>
    <recommendedName>
        <fullName evidence="5">Receptor ligand binding region domain-containing protein</fullName>
    </recommendedName>
</protein>
<dbReference type="InterPro" id="IPR028082">
    <property type="entry name" value="Peripla_BP_I"/>
</dbReference>
<dbReference type="Gene3D" id="1.25.40.10">
    <property type="entry name" value="Tetratricopeptide repeat domain"/>
    <property type="match status" value="1"/>
</dbReference>
<dbReference type="InterPro" id="IPR011990">
    <property type="entry name" value="TPR-like_helical_dom_sf"/>
</dbReference>
<reference evidence="6 7" key="1">
    <citation type="submission" date="2015-07" db="EMBL/GenBank/DDBJ databases">
        <title>The draft genome sequence of Leadbetterella sp. JN14-9.</title>
        <authorList>
            <person name="Liu Y."/>
            <person name="Du J."/>
            <person name="Shao Z."/>
        </authorList>
    </citation>
    <scope>NUCLEOTIDE SEQUENCE [LARGE SCALE GENOMIC DNA]</scope>
    <source>
        <strain evidence="6 7">JN14-9</strain>
    </source>
</reference>
<evidence type="ECO:0000313" key="7">
    <source>
        <dbReference type="Proteomes" id="UP000050454"/>
    </source>
</evidence>
<keyword evidence="4" id="KW-0472">Membrane</keyword>
<dbReference type="STRING" id="1605367.AFM12_00965"/>
<dbReference type="PANTHER" id="PTHR30483:SF6">
    <property type="entry name" value="PERIPLASMIC BINDING PROTEIN OF ABC TRANSPORTER FOR NATURAL AMINO ACIDS"/>
    <property type="match status" value="1"/>
</dbReference>
<dbReference type="PANTHER" id="PTHR30483">
    <property type="entry name" value="LEUCINE-SPECIFIC-BINDING PROTEIN"/>
    <property type="match status" value="1"/>
</dbReference>
<dbReference type="AlphaFoldDB" id="A0A0P7BW91"/>
<evidence type="ECO:0000256" key="2">
    <source>
        <dbReference type="ARBA" id="ARBA00022692"/>
    </source>
</evidence>
<evidence type="ECO:0000313" key="6">
    <source>
        <dbReference type="EMBL" id="KPM49233.1"/>
    </source>
</evidence>
<sequence length="554" mass="63361">MRFTYVLAFLVSFSAIGQLTEEDYLLRYKEGVQAYASGNSDKAIDLFTPLTSRTYNNAVSPYALYYFALASIDQNKSYQARATLRDLFARFETWEKIDDAYYLYGYANFVDNYFGEGLSYLERITSSGLSEDVQKLKQKYIPGMENVTLLKELNEQFPADRLIAETLVKNIQKRSYNTRSDLELSDLLTNRFNLKTDEKKNAAVEKDFVRAYDDEVTDIGLLLPFDLNDFKVSEAASTKRYVFDLYSGMKMAEKELNDENIRVRVSGFDVDRTAESAENYLKDPDFKKLDILVGPLYGRPNRVIESFAEKNKIYQVHPISNNSALLADSDARFLLQPSNKTIAEASLDFVESLERPKTVSIFHDGSRNDSLMASVYEATAKARGFTVEQSGRFTDVENIKEIEDLGHVFIAGNSGFGTTMMRALAQKNINNVILSTASSFNLETISRSNLRRELYLVYPEFADPQSPNLKEFKKAYIAKMKALPSYYTYLGYDFVKFYGRMMKDGKEIFRLNMDESPRMDDLLLSGFDYSNKSSENKSVPIVKYNHGLFEIVNQ</sequence>
<dbReference type="CDD" id="cd06268">
    <property type="entry name" value="PBP1_ABC_transporter_LIVBP-like"/>
    <property type="match status" value="1"/>
</dbReference>
<evidence type="ECO:0000256" key="4">
    <source>
        <dbReference type="ARBA" id="ARBA00023136"/>
    </source>
</evidence>